<dbReference type="AlphaFoldDB" id="A0A2S2NS08"/>
<reference evidence="1" key="1">
    <citation type="submission" date="2018-04" db="EMBL/GenBank/DDBJ databases">
        <title>Transcriptome of Schizaphis graminum biotype I.</title>
        <authorList>
            <person name="Scully E.D."/>
            <person name="Geib S.M."/>
            <person name="Palmer N.A."/>
            <person name="Koch K."/>
            <person name="Bradshaw J."/>
            <person name="Heng-Moss T."/>
            <person name="Sarath G."/>
        </authorList>
    </citation>
    <scope>NUCLEOTIDE SEQUENCE</scope>
</reference>
<proteinExistence type="predicted"/>
<dbReference type="EMBL" id="GGMR01007330">
    <property type="protein sequence ID" value="MBY19949.1"/>
    <property type="molecule type" value="Transcribed_RNA"/>
</dbReference>
<protein>
    <submittedName>
        <fullName evidence="1">Uncharacterized protein</fullName>
    </submittedName>
</protein>
<gene>
    <name evidence="1" type="ORF">g.33924</name>
</gene>
<organism evidence="1">
    <name type="scientific">Schizaphis graminum</name>
    <name type="common">Green bug aphid</name>
    <dbReference type="NCBI Taxonomy" id="13262"/>
    <lineage>
        <taxon>Eukaryota</taxon>
        <taxon>Metazoa</taxon>
        <taxon>Ecdysozoa</taxon>
        <taxon>Arthropoda</taxon>
        <taxon>Hexapoda</taxon>
        <taxon>Insecta</taxon>
        <taxon>Pterygota</taxon>
        <taxon>Neoptera</taxon>
        <taxon>Paraneoptera</taxon>
        <taxon>Hemiptera</taxon>
        <taxon>Sternorrhyncha</taxon>
        <taxon>Aphidomorpha</taxon>
        <taxon>Aphidoidea</taxon>
        <taxon>Aphididae</taxon>
        <taxon>Aphidini</taxon>
        <taxon>Schizaphis</taxon>
    </lineage>
</organism>
<sequence length="99" mass="11578">MTIIYLENNNKNKNKQKVKIAITDCSTIKKRFKRSLGACYKCTSYNGWDYFLHSWCCGLWNGITKEELDLVKQEGTLKLIRERKKGTNVRQLAYAKIPN</sequence>
<accession>A0A2S2NS08</accession>
<evidence type="ECO:0000313" key="1">
    <source>
        <dbReference type="EMBL" id="MBY19949.1"/>
    </source>
</evidence>
<name>A0A2S2NS08_SCHGA</name>